<dbReference type="Pfam" id="PF07238">
    <property type="entry name" value="PilZ"/>
    <property type="match status" value="1"/>
</dbReference>
<evidence type="ECO:0000313" key="2">
    <source>
        <dbReference type="EMBL" id="ACL66515.1"/>
    </source>
</evidence>
<dbReference type="GO" id="GO:0035438">
    <property type="term" value="F:cyclic-di-GMP binding"/>
    <property type="evidence" value="ECO:0007669"/>
    <property type="project" value="InterPro"/>
</dbReference>
<proteinExistence type="predicted"/>
<name>B8JGB2_ANAD2</name>
<dbReference type="InterPro" id="IPR027021">
    <property type="entry name" value="C-di-GMP_BP_PA4608"/>
</dbReference>
<evidence type="ECO:0000313" key="3">
    <source>
        <dbReference type="Proteomes" id="UP000007089"/>
    </source>
</evidence>
<dbReference type="RefSeq" id="WP_012634233.1">
    <property type="nucleotide sequence ID" value="NC_011891.1"/>
</dbReference>
<organism evidence="2 3">
    <name type="scientific">Anaeromyxobacter dehalogenans (strain ATCC BAA-258 / DSM 21875 / 2CP-1)</name>
    <dbReference type="NCBI Taxonomy" id="455488"/>
    <lineage>
        <taxon>Bacteria</taxon>
        <taxon>Pseudomonadati</taxon>
        <taxon>Myxococcota</taxon>
        <taxon>Myxococcia</taxon>
        <taxon>Myxococcales</taxon>
        <taxon>Cystobacterineae</taxon>
        <taxon>Anaeromyxobacteraceae</taxon>
        <taxon>Anaeromyxobacter</taxon>
    </lineage>
</organism>
<dbReference type="HOGENOM" id="CLU_146776_0_0_7"/>
<evidence type="ECO:0000259" key="1">
    <source>
        <dbReference type="Pfam" id="PF07238"/>
    </source>
</evidence>
<dbReference type="Proteomes" id="UP000007089">
    <property type="component" value="Chromosome"/>
</dbReference>
<sequence length="127" mass="13485">MASVQGQPERRRFSRIAFHRPGELRAGTARVGCGVQDVSLKGARVEVPAAFPGAAGEPCALVIQLDQGDTLIRMDGVIAHRDGEDVGIRCTGIDLDSIAHLRRLVEVNLGDEALLYRELAALVGGDG</sequence>
<gene>
    <name evidence="2" type="ordered locus">A2cp1_3180</name>
</gene>
<dbReference type="SUPFAM" id="SSF141371">
    <property type="entry name" value="PilZ domain-like"/>
    <property type="match status" value="1"/>
</dbReference>
<reference evidence="2" key="1">
    <citation type="submission" date="2009-01" db="EMBL/GenBank/DDBJ databases">
        <title>Complete sequence of Anaeromyxobacter dehalogenans 2CP-1.</title>
        <authorList>
            <consortium name="US DOE Joint Genome Institute"/>
            <person name="Lucas S."/>
            <person name="Copeland A."/>
            <person name="Lapidus A."/>
            <person name="Glavina del Rio T."/>
            <person name="Dalin E."/>
            <person name="Tice H."/>
            <person name="Bruce D."/>
            <person name="Goodwin L."/>
            <person name="Pitluck S."/>
            <person name="Saunders E."/>
            <person name="Brettin T."/>
            <person name="Detter J.C."/>
            <person name="Han C."/>
            <person name="Larimer F."/>
            <person name="Land M."/>
            <person name="Hauser L."/>
            <person name="Kyrpides N."/>
            <person name="Ovchinnikova G."/>
            <person name="Beliaev A.S."/>
            <person name="Richardson P."/>
        </authorList>
    </citation>
    <scope>NUCLEOTIDE SEQUENCE</scope>
    <source>
        <strain evidence="2">2CP-1</strain>
    </source>
</reference>
<dbReference type="EMBL" id="CP001359">
    <property type="protein sequence ID" value="ACL66515.1"/>
    <property type="molecule type" value="Genomic_DNA"/>
</dbReference>
<feature type="domain" description="PilZ" evidence="1">
    <location>
        <begin position="9"/>
        <end position="106"/>
    </location>
</feature>
<accession>B8JGB2</accession>
<dbReference type="Gene3D" id="2.40.10.220">
    <property type="entry name" value="predicted glycosyltransferase like domains"/>
    <property type="match status" value="1"/>
</dbReference>
<protein>
    <submittedName>
        <fullName evidence="2">Type IV pilus assembly PilZ</fullName>
    </submittedName>
</protein>
<dbReference type="AlphaFoldDB" id="B8JGB2"/>
<keyword evidence="3" id="KW-1185">Reference proteome</keyword>
<dbReference type="KEGG" id="acp:A2cp1_3180"/>
<dbReference type="InterPro" id="IPR009875">
    <property type="entry name" value="PilZ_domain"/>
</dbReference>
<dbReference type="PIRSF" id="PIRSF028141">
    <property type="entry name" value="C-di-GMP_BP_PA4608"/>
    <property type="match status" value="1"/>
</dbReference>